<dbReference type="Pfam" id="PF26557">
    <property type="entry name" value="Cullin_AB"/>
    <property type="match status" value="1"/>
</dbReference>
<dbReference type="Pfam" id="PF10557">
    <property type="entry name" value="Cullin_Nedd8"/>
    <property type="match status" value="1"/>
</dbReference>
<dbReference type="SMART" id="SM00884">
    <property type="entry name" value="Cullin_Nedd8"/>
    <property type="match status" value="1"/>
</dbReference>
<dbReference type="InterPro" id="IPR045093">
    <property type="entry name" value="Cullin"/>
</dbReference>
<feature type="domain" description="Cullin family profile" evidence="5">
    <location>
        <begin position="545"/>
        <end position="798"/>
    </location>
</feature>
<dbReference type="InterPro" id="IPR016159">
    <property type="entry name" value="Cullin_repeat-like_dom_sf"/>
</dbReference>
<dbReference type="SMART" id="SM00182">
    <property type="entry name" value="CULLIN"/>
    <property type="match status" value="1"/>
</dbReference>
<feature type="compositionally biased region" description="Low complexity" evidence="4">
    <location>
        <begin position="125"/>
        <end position="140"/>
    </location>
</feature>
<dbReference type="InterPro" id="IPR036390">
    <property type="entry name" value="WH_DNA-bd_sf"/>
</dbReference>
<dbReference type="InterPro" id="IPR036317">
    <property type="entry name" value="Cullin_homology_sf"/>
</dbReference>
<comment type="similarity">
    <text evidence="1 2 3">Belongs to the cullin family.</text>
</comment>
<dbReference type="SUPFAM" id="SSF75632">
    <property type="entry name" value="Cullin homology domain"/>
    <property type="match status" value="1"/>
</dbReference>
<keyword evidence="7" id="KW-1185">Reference proteome</keyword>
<accession>A0ABR1YK37</accession>
<evidence type="ECO:0000313" key="7">
    <source>
        <dbReference type="Proteomes" id="UP001492380"/>
    </source>
</evidence>
<feature type="compositionally biased region" description="Basic residues" evidence="4">
    <location>
        <begin position="24"/>
        <end position="33"/>
    </location>
</feature>
<dbReference type="PROSITE" id="PS50069">
    <property type="entry name" value="CULLIN_2"/>
    <property type="match status" value="1"/>
</dbReference>
<dbReference type="PANTHER" id="PTHR11932">
    <property type="entry name" value="CULLIN"/>
    <property type="match status" value="1"/>
</dbReference>
<feature type="region of interest" description="Disordered" evidence="4">
    <location>
        <begin position="1"/>
        <end position="165"/>
    </location>
</feature>
<evidence type="ECO:0000256" key="2">
    <source>
        <dbReference type="PROSITE-ProRule" id="PRU00330"/>
    </source>
</evidence>
<protein>
    <submittedName>
        <fullName evidence="6">Cullin family-domain-containing protein</fullName>
    </submittedName>
</protein>
<dbReference type="Gene3D" id="3.30.230.130">
    <property type="entry name" value="Cullin, Chain C, Domain 2"/>
    <property type="match status" value="1"/>
</dbReference>
<dbReference type="Gene3D" id="1.10.10.10">
    <property type="entry name" value="Winged helix-like DNA-binding domain superfamily/Winged helix DNA-binding domain"/>
    <property type="match status" value="1"/>
</dbReference>
<reference evidence="6 7" key="1">
    <citation type="submission" date="2024-04" db="EMBL/GenBank/DDBJ databases">
        <title>Phyllosticta paracitricarpa is synonymous to the EU quarantine fungus P. citricarpa based on phylogenomic analyses.</title>
        <authorList>
            <consortium name="Lawrence Berkeley National Laboratory"/>
            <person name="Van Ingen-Buijs V.A."/>
            <person name="Van Westerhoven A.C."/>
            <person name="Haridas S."/>
            <person name="Skiadas P."/>
            <person name="Martin F."/>
            <person name="Groenewald J.Z."/>
            <person name="Crous P.W."/>
            <person name="Seidl M.F."/>
        </authorList>
    </citation>
    <scope>NUCLEOTIDE SEQUENCE [LARGE SCALE GENOMIC DNA]</scope>
    <source>
        <strain evidence="6 7">CBS 123374</strain>
    </source>
</reference>
<dbReference type="EMBL" id="JBBWRZ010000007">
    <property type="protein sequence ID" value="KAK8232166.1"/>
    <property type="molecule type" value="Genomic_DNA"/>
</dbReference>
<dbReference type="InterPro" id="IPR059120">
    <property type="entry name" value="Cullin-like_AB"/>
</dbReference>
<dbReference type="InterPro" id="IPR001373">
    <property type="entry name" value="Cullin_N"/>
</dbReference>
<dbReference type="InterPro" id="IPR019559">
    <property type="entry name" value="Cullin_neddylation_domain"/>
</dbReference>
<proteinExistence type="inferred from homology"/>
<dbReference type="InterPro" id="IPR016158">
    <property type="entry name" value="Cullin_homology"/>
</dbReference>
<evidence type="ECO:0000259" key="5">
    <source>
        <dbReference type="PROSITE" id="PS50069"/>
    </source>
</evidence>
<dbReference type="SUPFAM" id="SSF46785">
    <property type="entry name" value="Winged helix' DNA-binding domain"/>
    <property type="match status" value="1"/>
</dbReference>
<dbReference type="SUPFAM" id="SSF74788">
    <property type="entry name" value="Cullin repeat-like"/>
    <property type="match status" value="1"/>
</dbReference>
<gene>
    <name evidence="6" type="ORF">HDK90DRAFT_489384</name>
</gene>
<comment type="caution">
    <text evidence="6">The sequence shown here is derived from an EMBL/GenBank/DDBJ whole genome shotgun (WGS) entry which is preliminary data.</text>
</comment>
<sequence length="925" mass="104421">MQPSVEPTRPSDTDDCDPPTSADRKRKLHHVHRSANEASKSTKQQTISDLFSTSQAKHSSPPSKDASGHPQIGTVSPRSKRLKPNPPAASSEASPLSHHGSDAPSVSRSSTTSALPPSKMYHFPSSRTNGSGNNNGSTSNVVDLTGTPSPSPSSPGAKMLRPNFNPNVGAKQLVVKNFKKKPRADPRQYFEQTWNTLQDALSKIFNGVKIDSLEVMYRGVENVCRQGFAPELSSKLKEKCRTYMETQLKKPLLDNAGGDDVEVLKSVLDAWRTWTNEQEDIRRCFMFLDRSYLLPKGDTLQEQAFSLFRTIVCEDSVLRPKIVMGACELVHADRNQQQFDKDLFKDTISMFHDLTIYTNMFEPKLLELSQQFVSQWAAKASSEKGLADYTKSVFALMDKEISRCETFGLDSSTRRDLLALLEQHLVVQQVDRLVNENDVADLLDQNAVSELESVYMLLDSRRLGAKLRPAFEKWIDLTGTAIVFDEKDQDNMVVKLLTLKKQLDTIWRVSFHRDVELGHGLRESFEAFINKSKKTNATWNTDNSKPGEMIAKYVDMLLRGGAKAIPAQLSAVNSIEAERDENEDVFDEDAEINSQLDQVLDLFRFVHGKAVFEAFYKKDLARRLLMGRSASADAERSMLARLKTECGAGFTQNLEQMFKDIELAREEMSSYKSLLEERGEKPSVDLSVNILSASSWPTYPDVPVIVPPEIQQALDKFTVHYKGKHSGRKLDWKHALAHCQIKATFPKGNKELVVSGFQAIVLLLFNNVKTGEHLSYEFLKAETGLPEPELKRTLQSLACAKLRPLTKHPKGRDINPDDKFTYNAAFTHDKYRLKVNQVQLKETKEENKETHERVAADRNFETQAAIVRIMKSRKRIGHAELVAEVINATKKRGVLSVQDIKKNIDRLVDKDYMEREENNEYSYIA</sequence>
<dbReference type="Proteomes" id="UP001492380">
    <property type="component" value="Unassembled WGS sequence"/>
</dbReference>
<organism evidence="6 7">
    <name type="scientific">Phyllosticta capitalensis</name>
    <dbReference type="NCBI Taxonomy" id="121624"/>
    <lineage>
        <taxon>Eukaryota</taxon>
        <taxon>Fungi</taxon>
        <taxon>Dikarya</taxon>
        <taxon>Ascomycota</taxon>
        <taxon>Pezizomycotina</taxon>
        <taxon>Dothideomycetes</taxon>
        <taxon>Dothideomycetes incertae sedis</taxon>
        <taxon>Botryosphaeriales</taxon>
        <taxon>Phyllostictaceae</taxon>
        <taxon>Phyllosticta</taxon>
    </lineage>
</organism>
<dbReference type="InterPro" id="IPR036388">
    <property type="entry name" value="WH-like_DNA-bd_sf"/>
</dbReference>
<name>A0ABR1YK37_9PEZI</name>
<evidence type="ECO:0000256" key="4">
    <source>
        <dbReference type="SAM" id="MobiDB-lite"/>
    </source>
</evidence>
<evidence type="ECO:0000256" key="3">
    <source>
        <dbReference type="RuleBase" id="RU003829"/>
    </source>
</evidence>
<feature type="compositionally biased region" description="Polar residues" evidence="4">
    <location>
        <begin position="104"/>
        <end position="115"/>
    </location>
</feature>
<evidence type="ECO:0000313" key="6">
    <source>
        <dbReference type="EMBL" id="KAK8232166.1"/>
    </source>
</evidence>
<evidence type="ECO:0000256" key="1">
    <source>
        <dbReference type="ARBA" id="ARBA00006019"/>
    </source>
</evidence>
<dbReference type="Pfam" id="PF00888">
    <property type="entry name" value="Cullin"/>
    <property type="match status" value="1"/>
</dbReference>
<feature type="compositionally biased region" description="Polar residues" evidence="4">
    <location>
        <begin position="36"/>
        <end position="62"/>
    </location>
</feature>
<dbReference type="Gene3D" id="1.20.1310.10">
    <property type="entry name" value="Cullin Repeats"/>
    <property type="match status" value="4"/>
</dbReference>